<keyword evidence="4" id="KW-1185">Reference proteome</keyword>
<gene>
    <name evidence="3" type="ORF">LLUT_LOCUS32200</name>
</gene>
<reference evidence="3 4" key="1">
    <citation type="submission" date="2024-03" db="EMBL/GenBank/DDBJ databases">
        <authorList>
            <person name="Martinez-Hernandez J."/>
        </authorList>
    </citation>
    <scope>NUCLEOTIDE SEQUENCE [LARGE SCALE GENOMIC DNA]</scope>
</reference>
<feature type="region of interest" description="Disordered" evidence="1">
    <location>
        <begin position="420"/>
        <end position="440"/>
    </location>
</feature>
<comment type="caution">
    <text evidence="3">The sequence shown here is derived from an EMBL/GenBank/DDBJ whole genome shotgun (WGS) entry which is preliminary data.</text>
</comment>
<dbReference type="Proteomes" id="UP001497480">
    <property type="component" value="Unassembled WGS sequence"/>
</dbReference>
<protein>
    <recommendedName>
        <fullName evidence="2">DUF3741 domain-containing protein</fullName>
    </recommendedName>
</protein>
<sequence>MAKKSDFAHKLLDDLRLRKEQMGLYQRSNQSHHLPIDAYAYTKQTYKGSRNINKSGKIQRSPNTRQVSNQIVPFGKGQSSDMSIALAFAYENGAKLKSIESIMGFLNQIKSGTTEFGMRERPINLDRQLTSTTHCHTLSPLQINEISKVAMKLNQILRACSNGLNMDTIQFAKELLQGAIDLEDSLKMLADLQKSSEYMIVRQKKNRIILLEDDNDDDDRNIIISEQKQLARPIFSFDKPSKHTQNMQEVGSATYMQRPITATYSKEGRNSNVKTEVPHMRLTSSSDGKDISERKNQRMLVQSNTDKGRIPNVIARLMGLENLPEKADSGYMQNIEGNHTAKGSTKKIELKNKRTENLLPVKKQRVVETLKMPATRDQKLMFGADKGFEKASIKTDNHNHSCSQKNLVRMSQKDVQVNGRKQDYTNNQEQKGTVKGRTNDPVLNDMLEQVHERPQVKSSLQEEKEINRYTIHPEKRHANLHKNEKKSWNNLGVQKSYMLSKNGPQEEKHLREHLRGESMLLEMRPQGIKEMESANQLINPQKNQLSIKQSTPFKKNSGENVAPMKLENSCYDNHDEVVNEATNVTNEKVKEIISRKPGIISSPRDREFEPVKGRHGIKKLMDEKLVHKLAGTNRKNTKKQKVDMPGKIDQVLTRRNGITKEGKKQITSLQERHRAPDKFNVLKEERVTMSKEADAHVISSSNESVAEPLDVKNHPQKQAKLAPKLYSSGGGELQKLQESVALVSNDLHYEDVQSLEVNLQDQALPMATKEGFKTGEVAEHMINGIHEDRMGISNHSQLQDHSISDTSIQQPLTDSENCLKWILVMSQLFINTADSLFRLNIPLSVLQNGGGPYNQDKDIKLILDCGYEVMKRKGIRQELKVHTCSNISISTMNIRSLDDLVRKLNNDMGKLKFYGKNITLQVDVEDYLLKMLENDVYDKDPDIDCMWDLGWNEETLAFIEKYDVIRDTEKHILRILLDEITGELFTC</sequence>
<dbReference type="PANTHER" id="PTHR34282:SF1">
    <property type="entry name" value="DUF3741 DOMAIN-CONTAINING PROTEIN"/>
    <property type="match status" value="1"/>
</dbReference>
<dbReference type="AlphaFoldDB" id="A0AAV1YBC8"/>
<evidence type="ECO:0000313" key="3">
    <source>
        <dbReference type="EMBL" id="CAL0331140.1"/>
    </source>
</evidence>
<proteinExistence type="predicted"/>
<evidence type="ECO:0000313" key="4">
    <source>
        <dbReference type="Proteomes" id="UP001497480"/>
    </source>
</evidence>
<evidence type="ECO:0000259" key="2">
    <source>
        <dbReference type="Pfam" id="PF14383"/>
    </source>
</evidence>
<dbReference type="PANTHER" id="PTHR34282">
    <property type="entry name" value="OS01G0228800 PROTEIN-RELATED"/>
    <property type="match status" value="1"/>
</dbReference>
<dbReference type="Pfam" id="PF14383">
    <property type="entry name" value="VARLMGL"/>
    <property type="match status" value="1"/>
</dbReference>
<dbReference type="EMBL" id="CAXHTB010000023">
    <property type="protein sequence ID" value="CAL0331140.1"/>
    <property type="molecule type" value="Genomic_DNA"/>
</dbReference>
<evidence type="ECO:0000256" key="1">
    <source>
        <dbReference type="SAM" id="MobiDB-lite"/>
    </source>
</evidence>
<accession>A0AAV1YBC8</accession>
<dbReference type="InterPro" id="IPR032795">
    <property type="entry name" value="DUF3741-assoc"/>
</dbReference>
<organism evidence="3 4">
    <name type="scientific">Lupinus luteus</name>
    <name type="common">European yellow lupine</name>
    <dbReference type="NCBI Taxonomy" id="3873"/>
    <lineage>
        <taxon>Eukaryota</taxon>
        <taxon>Viridiplantae</taxon>
        <taxon>Streptophyta</taxon>
        <taxon>Embryophyta</taxon>
        <taxon>Tracheophyta</taxon>
        <taxon>Spermatophyta</taxon>
        <taxon>Magnoliopsida</taxon>
        <taxon>eudicotyledons</taxon>
        <taxon>Gunneridae</taxon>
        <taxon>Pentapetalae</taxon>
        <taxon>rosids</taxon>
        <taxon>fabids</taxon>
        <taxon>Fabales</taxon>
        <taxon>Fabaceae</taxon>
        <taxon>Papilionoideae</taxon>
        <taxon>50 kb inversion clade</taxon>
        <taxon>genistoids sensu lato</taxon>
        <taxon>core genistoids</taxon>
        <taxon>Genisteae</taxon>
        <taxon>Lupinus</taxon>
    </lineage>
</organism>
<feature type="domain" description="DUF3741" evidence="2">
    <location>
        <begin position="309"/>
        <end position="326"/>
    </location>
</feature>
<name>A0AAV1YBC8_LUPLU</name>